<dbReference type="InterPro" id="IPR003871">
    <property type="entry name" value="RFA1B/D_OB_1st"/>
</dbReference>
<dbReference type="CDD" id="cd04480">
    <property type="entry name" value="RPA1_DBD_A_like"/>
    <property type="match status" value="1"/>
</dbReference>
<proteinExistence type="predicted"/>
<organism evidence="2">
    <name type="scientific">Glycine soja</name>
    <name type="common">Wild soybean</name>
    <dbReference type="NCBI Taxonomy" id="3848"/>
    <lineage>
        <taxon>Eukaryota</taxon>
        <taxon>Viridiplantae</taxon>
        <taxon>Streptophyta</taxon>
        <taxon>Embryophyta</taxon>
        <taxon>Tracheophyta</taxon>
        <taxon>Spermatophyta</taxon>
        <taxon>Magnoliopsida</taxon>
        <taxon>eudicotyledons</taxon>
        <taxon>Gunneridae</taxon>
        <taxon>Pentapetalae</taxon>
        <taxon>rosids</taxon>
        <taxon>fabids</taxon>
        <taxon>Fabales</taxon>
        <taxon>Fabaceae</taxon>
        <taxon>Papilionoideae</taxon>
        <taxon>50 kb inversion clade</taxon>
        <taxon>NPAAA clade</taxon>
        <taxon>indigoferoid/millettioid clade</taxon>
        <taxon>Phaseoleae</taxon>
        <taxon>Glycine</taxon>
        <taxon>Glycine subgen. Soja</taxon>
    </lineage>
</organism>
<name>A0A0B2PSE7_GLYSO</name>
<protein>
    <recommendedName>
        <fullName evidence="1">Replication protein A 70 kDa DNA-binding subunit B/D first OB fold domain-containing protein</fullName>
    </recommendedName>
</protein>
<dbReference type="EMBL" id="KN664353">
    <property type="protein sequence ID" value="KHN10507.1"/>
    <property type="molecule type" value="Genomic_DNA"/>
</dbReference>
<feature type="domain" description="Replication protein A 70 kDa DNA-binding subunit B/D first OB fold" evidence="1">
    <location>
        <begin position="6"/>
        <end position="106"/>
    </location>
</feature>
<dbReference type="SUPFAM" id="SSF50249">
    <property type="entry name" value="Nucleic acid-binding proteins"/>
    <property type="match status" value="2"/>
</dbReference>
<dbReference type="Pfam" id="PF02721">
    <property type="entry name" value="DUF223"/>
    <property type="match status" value="1"/>
</dbReference>
<dbReference type="PANTHER" id="PTHR47165:SF4">
    <property type="entry name" value="OS03G0429900 PROTEIN"/>
    <property type="match status" value="1"/>
</dbReference>
<evidence type="ECO:0000313" key="2">
    <source>
        <dbReference type="EMBL" id="KHN10507.1"/>
    </source>
</evidence>
<dbReference type="Proteomes" id="UP000053555">
    <property type="component" value="Unassembled WGS sequence"/>
</dbReference>
<accession>A0A0B2PSE7</accession>
<dbReference type="PANTHER" id="PTHR47165">
    <property type="entry name" value="OS03G0429900 PROTEIN"/>
    <property type="match status" value="1"/>
</dbReference>
<dbReference type="Gene3D" id="2.40.50.140">
    <property type="entry name" value="Nucleic acid-binding proteins"/>
    <property type="match status" value="2"/>
</dbReference>
<dbReference type="AlphaFoldDB" id="A0A0B2PSE7"/>
<evidence type="ECO:0000259" key="1">
    <source>
        <dbReference type="Pfam" id="PF02721"/>
    </source>
</evidence>
<reference evidence="2" key="1">
    <citation type="submission" date="2014-07" db="EMBL/GenBank/DDBJ databases">
        <title>Identification of a novel salt tolerance gene in wild soybean by whole-genome sequencing.</title>
        <authorList>
            <person name="Lam H.-M."/>
            <person name="Qi X."/>
            <person name="Li M.-W."/>
            <person name="Liu X."/>
            <person name="Xie M."/>
            <person name="Ni M."/>
            <person name="Xu X."/>
        </authorList>
    </citation>
    <scope>NUCLEOTIDE SEQUENCE [LARGE SCALE GENOMIC DNA]</scope>
    <source>
        <tissue evidence="2">Root</tissue>
    </source>
</reference>
<sequence length="309" mass="35536">MFRKENMISELHTKKGTWKIAVQITDMWHVNKHNGKQAIEMVFMDQTGAKIGVTLWQELFPEFEVKLNCGSTHVIQNIKVVENHSEYKVSRIPFLVYLVKTTSVKEVERPEIPTNVHVITPFANIIDGVVPRDTLVDVVGVVVEVIERKTVNPTYRVTIKLRDNNYSDRDMILTCWEEYALPLDDAIEKNHFDRKPLVVMLTLAKIKDPKDQGSVSQSQYSQYSQRSSMDKFLHNAQMVMLGEISRLRQSGDDIKVFPPCVDELLGKTWAVRFKYRVQMHQSSVLDVTEDEDLIQTMTSTIALQGLNIL</sequence>
<gene>
    <name evidence="2" type="ORF">glysoja_046757</name>
</gene>
<dbReference type="InterPro" id="IPR012340">
    <property type="entry name" value="NA-bd_OB-fold"/>
</dbReference>